<dbReference type="Proteomes" id="UP000802098">
    <property type="component" value="Unassembled WGS sequence"/>
</dbReference>
<keyword evidence="4" id="KW-0997">Cell inner membrane</keyword>
<sequence>MNPAPTGLRAFGAVWFVYFAGIALFNPYAPLWFKELGFSTLLIGAVASLQSWTRVVAPYGWGWWADHGASRVRLIRLAAAAALVAASGFLFVRGEWAVAACTALLFLANGAIVPLSESALASRLSATGGFDARRYGRVRVWGSIGFVVSVVAAGALLQRAGISLFPVLLCLLYALLLAVAMRLPEPGAKAAGAALPPPVLPVLRRPAVAWFFASVALTVLGHTALYAFFSLLLDARGYPKSAVGALWAVSVAVEIVFFWFQGQALARFDAYRWLQWAGLASAARFAMTAAAEGSTALLVAAQLLHALTFAAHHAASIVLVSRHFPGALRTRGQALYSVLGYGVPGVCGGLAGGWVAEHHGLPAVFWLAAVAGLGGAAAAARAARHDRVVHETASAGAPNGR</sequence>
<name>A0ABX0HVN1_9BURK</name>
<protein>
    <submittedName>
        <fullName evidence="10">MFS transporter</fullName>
    </submittedName>
</protein>
<dbReference type="SUPFAM" id="SSF103473">
    <property type="entry name" value="MFS general substrate transporter"/>
    <property type="match status" value="1"/>
</dbReference>
<keyword evidence="7 8" id="KW-0472">Membrane</keyword>
<evidence type="ECO:0000256" key="1">
    <source>
        <dbReference type="ARBA" id="ARBA00004429"/>
    </source>
</evidence>
<evidence type="ECO:0000256" key="7">
    <source>
        <dbReference type="ARBA" id="ARBA00023136"/>
    </source>
</evidence>
<keyword evidence="6 8" id="KW-1133">Transmembrane helix</keyword>
<evidence type="ECO:0000256" key="4">
    <source>
        <dbReference type="ARBA" id="ARBA00022519"/>
    </source>
</evidence>
<feature type="domain" description="Major facilitator superfamily associated" evidence="9">
    <location>
        <begin position="13"/>
        <end position="365"/>
    </location>
</feature>
<feature type="transmembrane region" description="Helical" evidence="8">
    <location>
        <begin position="7"/>
        <end position="29"/>
    </location>
</feature>
<dbReference type="PANTHER" id="PTHR23522:SF10">
    <property type="entry name" value="3-PHENYLPROPIONIC ACID TRANSPORTER-RELATED"/>
    <property type="match status" value="1"/>
</dbReference>
<proteinExistence type="predicted"/>
<keyword evidence="2" id="KW-0813">Transport</keyword>
<dbReference type="InterPro" id="IPR026032">
    <property type="entry name" value="HcaT-like"/>
</dbReference>
<evidence type="ECO:0000313" key="10">
    <source>
        <dbReference type="EMBL" id="NHK97676.1"/>
    </source>
</evidence>
<feature type="transmembrane region" description="Helical" evidence="8">
    <location>
        <begin position="333"/>
        <end position="355"/>
    </location>
</feature>
<feature type="transmembrane region" description="Helical" evidence="8">
    <location>
        <begin position="241"/>
        <end position="261"/>
    </location>
</feature>
<dbReference type="Gene3D" id="1.20.1250.20">
    <property type="entry name" value="MFS general substrate transporter like domains"/>
    <property type="match status" value="2"/>
</dbReference>
<feature type="transmembrane region" description="Helical" evidence="8">
    <location>
        <begin position="74"/>
        <end position="91"/>
    </location>
</feature>
<evidence type="ECO:0000313" key="11">
    <source>
        <dbReference type="Proteomes" id="UP000802098"/>
    </source>
</evidence>
<dbReference type="PIRSF" id="PIRSF004925">
    <property type="entry name" value="HcaT"/>
    <property type="match status" value="1"/>
</dbReference>
<keyword evidence="5 8" id="KW-0812">Transmembrane</keyword>
<feature type="transmembrane region" description="Helical" evidence="8">
    <location>
        <begin position="207"/>
        <end position="229"/>
    </location>
</feature>
<feature type="transmembrane region" description="Helical" evidence="8">
    <location>
        <begin position="97"/>
        <end position="117"/>
    </location>
</feature>
<feature type="transmembrane region" description="Helical" evidence="8">
    <location>
        <begin position="138"/>
        <end position="157"/>
    </location>
</feature>
<evidence type="ECO:0000256" key="2">
    <source>
        <dbReference type="ARBA" id="ARBA00022448"/>
    </source>
</evidence>
<feature type="transmembrane region" description="Helical" evidence="8">
    <location>
        <begin position="361"/>
        <end position="380"/>
    </location>
</feature>
<dbReference type="InterPro" id="IPR036259">
    <property type="entry name" value="MFS_trans_sf"/>
</dbReference>
<feature type="transmembrane region" description="Helical" evidence="8">
    <location>
        <begin position="163"/>
        <end position="181"/>
    </location>
</feature>
<dbReference type="NCBIfam" id="NF037955">
    <property type="entry name" value="mfs"/>
    <property type="match status" value="1"/>
</dbReference>
<evidence type="ECO:0000256" key="6">
    <source>
        <dbReference type="ARBA" id="ARBA00022989"/>
    </source>
</evidence>
<dbReference type="Pfam" id="PF12832">
    <property type="entry name" value="MFS_1_like"/>
    <property type="match status" value="1"/>
</dbReference>
<comment type="subcellular location">
    <subcellularLocation>
        <location evidence="1">Cell inner membrane</location>
        <topology evidence="1">Multi-pass membrane protein</topology>
    </subcellularLocation>
</comment>
<comment type="caution">
    <text evidence="10">The sequence shown here is derived from an EMBL/GenBank/DDBJ whole genome shotgun (WGS) entry which is preliminary data.</text>
</comment>
<evidence type="ECO:0000256" key="5">
    <source>
        <dbReference type="ARBA" id="ARBA00022692"/>
    </source>
</evidence>
<evidence type="ECO:0000259" key="9">
    <source>
        <dbReference type="Pfam" id="PF12832"/>
    </source>
</evidence>
<organism evidence="10 11">
    <name type="scientific">Rubrivivax benzoatilyticus</name>
    <dbReference type="NCBI Taxonomy" id="316997"/>
    <lineage>
        <taxon>Bacteria</taxon>
        <taxon>Pseudomonadati</taxon>
        <taxon>Pseudomonadota</taxon>
        <taxon>Betaproteobacteria</taxon>
        <taxon>Burkholderiales</taxon>
        <taxon>Sphaerotilaceae</taxon>
        <taxon>Rubrivivax</taxon>
    </lineage>
</organism>
<dbReference type="PANTHER" id="PTHR23522">
    <property type="entry name" value="BLL5896 PROTEIN"/>
    <property type="match status" value="1"/>
</dbReference>
<gene>
    <name evidence="10" type="ORF">G7087_04750</name>
</gene>
<reference evidence="10 11" key="1">
    <citation type="submission" date="2020-03" db="EMBL/GenBank/DDBJ databases">
        <title>Rubrivivax benzoatilyticus JA2 (sequenced after 10 years sub-culturing).</title>
        <authorList>
            <person name="Gupta D."/>
            <person name="Chintalapati S."/>
            <person name="Chintalapati V.R."/>
        </authorList>
    </citation>
    <scope>NUCLEOTIDE SEQUENCE [LARGE SCALE GENOMIC DNA]</scope>
    <source>
        <strain evidence="10 11">JA2-Mal</strain>
    </source>
</reference>
<dbReference type="EMBL" id="JAAOCD010000001">
    <property type="protein sequence ID" value="NHK97676.1"/>
    <property type="molecule type" value="Genomic_DNA"/>
</dbReference>
<dbReference type="RefSeq" id="WP_009857776.1">
    <property type="nucleotide sequence ID" value="NZ_JAAOCD010000001.1"/>
</dbReference>
<keyword evidence="3" id="KW-1003">Cell membrane</keyword>
<evidence type="ECO:0000256" key="3">
    <source>
        <dbReference type="ARBA" id="ARBA00022475"/>
    </source>
</evidence>
<dbReference type="InterPro" id="IPR024989">
    <property type="entry name" value="MFS_assoc_dom"/>
</dbReference>
<evidence type="ECO:0000256" key="8">
    <source>
        <dbReference type="SAM" id="Phobius"/>
    </source>
</evidence>
<feature type="transmembrane region" description="Helical" evidence="8">
    <location>
        <begin position="297"/>
        <end position="321"/>
    </location>
</feature>
<keyword evidence="11" id="KW-1185">Reference proteome</keyword>
<accession>A0ABX0HVN1</accession>